<dbReference type="EMBL" id="LNYW01000009">
    <property type="protein sequence ID" value="KTD65840.1"/>
    <property type="molecule type" value="Genomic_DNA"/>
</dbReference>
<dbReference type="STRING" id="1122169.Lsha_0201"/>
<feature type="signal peptide" evidence="4">
    <location>
        <begin position="1"/>
        <end position="22"/>
    </location>
</feature>
<dbReference type="InterPro" id="IPR052193">
    <property type="entry name" value="Peptidase_C59"/>
</dbReference>
<evidence type="ECO:0000313" key="6">
    <source>
        <dbReference type="EMBL" id="KTD65840.1"/>
    </source>
</evidence>
<feature type="region of interest" description="Disordered" evidence="3">
    <location>
        <begin position="48"/>
        <end position="69"/>
    </location>
</feature>
<dbReference type="Proteomes" id="UP000054600">
    <property type="component" value="Unassembled WGS sequence"/>
</dbReference>
<accession>A0A0W0Z9P1</accession>
<dbReference type="PATRIC" id="fig|1122169.6.peg.223"/>
<comment type="caution">
    <text evidence="6">The sequence shown here is derived from an EMBL/GenBank/DDBJ whole genome shotgun (WGS) entry which is preliminary data.</text>
</comment>
<sequence>MQIKRLMIAVSASCLFSLSAEACTDFKLTAKDGTVLITRSMEFGADLQSNLRTSPRGTEVTTTTPNKQPGMSWKSKYGYIYLDGFNIDAAFDGMNEEGLTFEYLYLPGETQYQSIPEGKDSQAIPYTQFGNWVLANFKSIDEVKEALNNVYVTDQSLPQLGSAVLPAHASIYDASGKGIVVEFYNEKINVFDNMGIMTNSPKYDWHTTNLRNFINLSPVNAEAITSNGITYNSVGQGSGAIGLPGDASPPSRFVKTAFMVKNVYEAENSKELVNLAEHIINNVDLPAGYVRSINNGQTATDTTQWVVFKDMTNKMLYYRTYHDMTLRAVALKELNFAENAPALKMPLLSEPFQINMTEQFLKASK</sequence>
<dbReference type="PANTHER" id="PTHR35527">
    <property type="entry name" value="CHOLOYLGLYCINE HYDROLASE"/>
    <property type="match status" value="1"/>
</dbReference>
<dbReference type="Gene3D" id="3.60.60.10">
    <property type="entry name" value="Penicillin V Acylase, Chain A"/>
    <property type="match status" value="1"/>
</dbReference>
<dbReference type="Pfam" id="PF02275">
    <property type="entry name" value="CBAH"/>
    <property type="match status" value="1"/>
</dbReference>
<feature type="domain" description="Choloylglycine hydrolase/NAAA C-terminal" evidence="5">
    <location>
        <begin position="23"/>
        <end position="336"/>
    </location>
</feature>
<dbReference type="GO" id="GO:0045302">
    <property type="term" value="F:choloylglycine hydrolase activity"/>
    <property type="evidence" value="ECO:0007669"/>
    <property type="project" value="UniProtKB-EC"/>
</dbReference>
<dbReference type="SUPFAM" id="SSF56235">
    <property type="entry name" value="N-terminal nucleophile aminohydrolases (Ntn hydrolases)"/>
    <property type="match status" value="1"/>
</dbReference>
<evidence type="ECO:0000256" key="1">
    <source>
        <dbReference type="ARBA" id="ARBA00006625"/>
    </source>
</evidence>
<organism evidence="6 7">
    <name type="scientific">Legionella shakespearei DSM 23087</name>
    <dbReference type="NCBI Taxonomy" id="1122169"/>
    <lineage>
        <taxon>Bacteria</taxon>
        <taxon>Pseudomonadati</taxon>
        <taxon>Pseudomonadota</taxon>
        <taxon>Gammaproteobacteria</taxon>
        <taxon>Legionellales</taxon>
        <taxon>Legionellaceae</taxon>
        <taxon>Legionella</taxon>
    </lineage>
</organism>
<dbReference type="OrthoDB" id="9794717at2"/>
<dbReference type="eggNOG" id="COG3049">
    <property type="taxonomic scope" value="Bacteria"/>
</dbReference>
<dbReference type="AlphaFoldDB" id="A0A0W0Z9P1"/>
<dbReference type="EC" id="3.5.1.24" evidence="6"/>
<keyword evidence="4" id="KW-0732">Signal</keyword>
<evidence type="ECO:0000256" key="4">
    <source>
        <dbReference type="SAM" id="SignalP"/>
    </source>
</evidence>
<keyword evidence="2 6" id="KW-0378">Hydrolase</keyword>
<reference evidence="6 7" key="1">
    <citation type="submission" date="2015-11" db="EMBL/GenBank/DDBJ databases">
        <title>Genomic analysis of 38 Legionella species identifies large and diverse effector repertoires.</title>
        <authorList>
            <person name="Burstein D."/>
            <person name="Amaro F."/>
            <person name="Zusman T."/>
            <person name="Lifshitz Z."/>
            <person name="Cohen O."/>
            <person name="Gilbert J.A."/>
            <person name="Pupko T."/>
            <person name="Shuman H.A."/>
            <person name="Segal G."/>
        </authorList>
    </citation>
    <scope>NUCLEOTIDE SEQUENCE [LARGE SCALE GENOMIC DNA]</scope>
    <source>
        <strain evidence="6 7">ATCC 49655</strain>
    </source>
</reference>
<protein>
    <submittedName>
        <fullName evidence="6">Choloylglycine hydrolase</fullName>
        <ecNumber evidence="6">3.5.1.24</ecNumber>
    </submittedName>
</protein>
<keyword evidence="7" id="KW-1185">Reference proteome</keyword>
<dbReference type="PANTHER" id="PTHR35527:SF2">
    <property type="entry name" value="HYDROLASE"/>
    <property type="match status" value="1"/>
</dbReference>
<dbReference type="InterPro" id="IPR029055">
    <property type="entry name" value="Ntn_hydrolases_N"/>
</dbReference>
<proteinExistence type="inferred from homology"/>
<dbReference type="RefSeq" id="WP_155823695.1">
    <property type="nucleotide sequence ID" value="NZ_KB892394.1"/>
</dbReference>
<evidence type="ECO:0000259" key="5">
    <source>
        <dbReference type="Pfam" id="PF02275"/>
    </source>
</evidence>
<comment type="similarity">
    <text evidence="1">Belongs to the peptidase C59 family.</text>
</comment>
<gene>
    <name evidence="6" type="ORF">Lsha_0201</name>
</gene>
<evidence type="ECO:0000313" key="7">
    <source>
        <dbReference type="Proteomes" id="UP000054600"/>
    </source>
</evidence>
<evidence type="ECO:0000256" key="3">
    <source>
        <dbReference type="SAM" id="MobiDB-lite"/>
    </source>
</evidence>
<name>A0A0W0Z9P1_9GAMM</name>
<feature type="chain" id="PRO_5006918429" evidence="4">
    <location>
        <begin position="23"/>
        <end position="365"/>
    </location>
</feature>
<evidence type="ECO:0000256" key="2">
    <source>
        <dbReference type="ARBA" id="ARBA00022801"/>
    </source>
</evidence>
<dbReference type="InterPro" id="IPR029132">
    <property type="entry name" value="CBAH/NAAA_C"/>
</dbReference>